<feature type="region of interest" description="Disordered" evidence="1">
    <location>
        <begin position="101"/>
        <end position="176"/>
    </location>
</feature>
<dbReference type="GO" id="GO:0005516">
    <property type="term" value="F:calmodulin binding"/>
    <property type="evidence" value="ECO:0007669"/>
    <property type="project" value="TreeGrafter"/>
</dbReference>
<protein>
    <submittedName>
        <fullName evidence="2">Uncharacterized protein</fullName>
    </submittedName>
</protein>
<dbReference type="InterPro" id="IPR027080">
    <property type="entry name" value="Unc-13"/>
</dbReference>
<dbReference type="GO" id="GO:0099525">
    <property type="term" value="P:presynaptic dense core vesicle exocytosis"/>
    <property type="evidence" value="ECO:0007669"/>
    <property type="project" value="TreeGrafter"/>
</dbReference>
<dbReference type="GO" id="GO:0017075">
    <property type="term" value="F:syntaxin-1 binding"/>
    <property type="evidence" value="ECO:0007669"/>
    <property type="project" value="TreeGrafter"/>
</dbReference>
<accession>A0A5N4ASU1</accession>
<dbReference type="GO" id="GO:0042734">
    <property type="term" value="C:presynaptic membrane"/>
    <property type="evidence" value="ECO:0007669"/>
    <property type="project" value="TreeGrafter"/>
</dbReference>
<feature type="compositionally biased region" description="Polar residues" evidence="1">
    <location>
        <begin position="420"/>
        <end position="432"/>
    </location>
</feature>
<feature type="region of interest" description="Disordered" evidence="1">
    <location>
        <begin position="893"/>
        <end position="915"/>
    </location>
</feature>
<feature type="compositionally biased region" description="Polar residues" evidence="1">
    <location>
        <begin position="103"/>
        <end position="112"/>
    </location>
</feature>
<feature type="compositionally biased region" description="Polar residues" evidence="1">
    <location>
        <begin position="135"/>
        <end position="144"/>
    </location>
</feature>
<dbReference type="AlphaFoldDB" id="A0A5N4ASU1"/>
<evidence type="ECO:0000313" key="2">
    <source>
        <dbReference type="EMBL" id="KAB0800414.1"/>
    </source>
</evidence>
<dbReference type="GO" id="GO:0061789">
    <property type="term" value="P:dense core granule priming"/>
    <property type="evidence" value="ECO:0007669"/>
    <property type="project" value="TreeGrafter"/>
</dbReference>
<feature type="region of interest" description="Disordered" evidence="1">
    <location>
        <begin position="401"/>
        <end position="433"/>
    </location>
</feature>
<evidence type="ECO:0000256" key="1">
    <source>
        <dbReference type="SAM" id="MobiDB-lite"/>
    </source>
</evidence>
<dbReference type="GO" id="GO:0098831">
    <property type="term" value="C:presynaptic active zone cytoplasmic component"/>
    <property type="evidence" value="ECO:0007669"/>
    <property type="project" value="TreeGrafter"/>
</dbReference>
<feature type="region of interest" description="Disordered" evidence="1">
    <location>
        <begin position="346"/>
        <end position="371"/>
    </location>
</feature>
<dbReference type="Gene3D" id="2.60.40.150">
    <property type="entry name" value="C2 domain"/>
    <property type="match status" value="1"/>
</dbReference>
<dbReference type="GO" id="GO:0030672">
    <property type="term" value="C:synaptic vesicle membrane"/>
    <property type="evidence" value="ECO:0007669"/>
    <property type="project" value="TreeGrafter"/>
</dbReference>
<proteinExistence type="predicted"/>
<gene>
    <name evidence="2" type="ORF">PPYR_06154</name>
</gene>
<dbReference type="PANTHER" id="PTHR10480">
    <property type="entry name" value="PROTEIN UNC-13 HOMOLOG"/>
    <property type="match status" value="1"/>
</dbReference>
<dbReference type="GO" id="GO:0035249">
    <property type="term" value="P:synaptic transmission, glutamatergic"/>
    <property type="evidence" value="ECO:0007669"/>
    <property type="project" value="TreeGrafter"/>
</dbReference>
<feature type="region of interest" description="Disordered" evidence="1">
    <location>
        <begin position="471"/>
        <end position="496"/>
    </location>
</feature>
<dbReference type="GO" id="GO:0043195">
    <property type="term" value="C:terminal bouton"/>
    <property type="evidence" value="ECO:0007669"/>
    <property type="project" value="TreeGrafter"/>
</dbReference>
<organism evidence="2 3">
    <name type="scientific">Photinus pyralis</name>
    <name type="common">Common eastern firefly</name>
    <name type="synonym">Lampyris pyralis</name>
    <dbReference type="NCBI Taxonomy" id="7054"/>
    <lineage>
        <taxon>Eukaryota</taxon>
        <taxon>Metazoa</taxon>
        <taxon>Ecdysozoa</taxon>
        <taxon>Arthropoda</taxon>
        <taxon>Hexapoda</taxon>
        <taxon>Insecta</taxon>
        <taxon>Pterygota</taxon>
        <taxon>Neoptera</taxon>
        <taxon>Endopterygota</taxon>
        <taxon>Coleoptera</taxon>
        <taxon>Polyphaga</taxon>
        <taxon>Elateriformia</taxon>
        <taxon>Elateroidea</taxon>
        <taxon>Lampyridae</taxon>
        <taxon>Lampyrinae</taxon>
        <taxon>Photinus</taxon>
    </lineage>
</organism>
<reference evidence="2 3" key="1">
    <citation type="journal article" date="2018" name="Elife">
        <title>Firefly genomes illuminate parallel origins of bioluminescence in beetles.</title>
        <authorList>
            <person name="Fallon T.R."/>
            <person name="Lower S.E."/>
            <person name="Chang C.H."/>
            <person name="Bessho-Uehara M."/>
            <person name="Martin G.J."/>
            <person name="Bewick A.J."/>
            <person name="Behringer M."/>
            <person name="Debat H.J."/>
            <person name="Wong I."/>
            <person name="Day J.C."/>
            <person name="Suvorov A."/>
            <person name="Silva C.J."/>
            <person name="Stanger-Hall K.F."/>
            <person name="Hall D.W."/>
            <person name="Schmitz R.J."/>
            <person name="Nelson D.R."/>
            <person name="Lewis S.M."/>
            <person name="Shigenobu S."/>
            <person name="Bybee S.M."/>
            <person name="Larracuente A.M."/>
            <person name="Oba Y."/>
            <person name="Weng J.K."/>
        </authorList>
    </citation>
    <scope>NUCLEOTIDE SEQUENCE [LARGE SCALE GENOMIC DNA]</scope>
    <source>
        <strain evidence="2">1611_PpyrPB1</strain>
        <tissue evidence="2">Whole body</tissue>
    </source>
</reference>
<dbReference type="GO" id="GO:0031594">
    <property type="term" value="C:neuromuscular junction"/>
    <property type="evidence" value="ECO:0007669"/>
    <property type="project" value="TreeGrafter"/>
</dbReference>
<dbReference type="InterPro" id="IPR035892">
    <property type="entry name" value="C2_domain_sf"/>
</dbReference>
<feature type="compositionally biased region" description="Basic and acidic residues" evidence="1">
    <location>
        <begin position="347"/>
        <end position="360"/>
    </location>
</feature>
<dbReference type="EMBL" id="VVIM01000004">
    <property type="protein sequence ID" value="KAB0800414.1"/>
    <property type="molecule type" value="Genomic_DNA"/>
</dbReference>
<name>A0A5N4ASU1_PHOPY</name>
<dbReference type="GO" id="GO:0016082">
    <property type="term" value="P:synaptic vesicle priming"/>
    <property type="evidence" value="ECO:0007669"/>
    <property type="project" value="TreeGrafter"/>
</dbReference>
<feature type="compositionally biased region" description="Basic and acidic residues" evidence="1">
    <location>
        <begin position="158"/>
        <end position="170"/>
    </location>
</feature>
<dbReference type="GO" id="GO:0016081">
    <property type="term" value="P:synaptic vesicle docking"/>
    <property type="evidence" value="ECO:0007669"/>
    <property type="project" value="TreeGrafter"/>
</dbReference>
<dbReference type="PANTHER" id="PTHR10480:SF12">
    <property type="entry name" value="UNC-13, ISOFORM E"/>
    <property type="match status" value="1"/>
</dbReference>
<keyword evidence="3" id="KW-1185">Reference proteome</keyword>
<dbReference type="InParanoid" id="A0A5N4ASU1"/>
<feature type="region of interest" description="Disordered" evidence="1">
    <location>
        <begin position="190"/>
        <end position="215"/>
    </location>
</feature>
<comment type="caution">
    <text evidence="2">The sequence shown here is derived from an EMBL/GenBank/DDBJ whole genome shotgun (WGS) entry which is preliminary data.</text>
</comment>
<dbReference type="GO" id="GO:0019992">
    <property type="term" value="F:diacylglycerol binding"/>
    <property type="evidence" value="ECO:0007669"/>
    <property type="project" value="InterPro"/>
</dbReference>
<dbReference type="Proteomes" id="UP000327044">
    <property type="component" value="Unassembled WGS sequence"/>
</dbReference>
<evidence type="ECO:0000313" key="3">
    <source>
        <dbReference type="Proteomes" id="UP000327044"/>
    </source>
</evidence>
<sequence length="984" mass="112328">MIWDRAMGYNWVPLQTVQYANEEGSGQWLSLDAELVMRDGEVVGTKGPTGHSILVDCRFELPFDPENAEAGELQRKLEMLNNIMDQEARAEQARRQMQYFGHSRSTSNQFENDISAGYSEDSDYTSDLNYPVGQHPNSSASQFRTAAHQMHTPQRSLETSRENSYERDDIPGQQQHHLPAPYAHQQHLSPGTYQRYNSSSNQRYSPNNTDEYGYSSTVQTNSMQQQDYNMDSDPLFYNSRPPSYYKQDYSSENTWAGCNNYNYSKQNQDVDYIEDSYYVTSSPRKSKTGRRPSLERQPTLYDESSLYSSSFCSKDKNSHIVSYVQANSQSFNQSYDEYYDASSYISQDDRYGQDQEDRQWDSGGYTKKGTSKRLPAVPVVQNYLNKKRSSIIAQEIYQSSDGYLSSPTPKTRRRMPQIPNKRSASRQSSVNDTEAYDGYCTPENTSHRGASLPPTPTKTPKVLARIAANTKSLPPTPGRRLPQPNLNHRSAKSKRNNLMKRTNSADYADYSNEDVYDNAYIRQGAISAREVYNEDYNYAYQSIDNLTAHQQEELNVTSAIDSDYSRTSVAVTVSQNDTFGAYQQSTEEYYFSAQDERDYPAEDYYEIKPKDTKRKLLRGRVKSPLVQQNTDSLESRDDELKDSFETAVSSVSSSMQQPRRVPQIPDTYTTPEIVVNSTTSMVSPDSVDIPIITTSVNVQYCRDQTEPVKAISTITSTNTTVPDVTITEPNSTLPFKNGTSRGYLVQQDTIESNYLQYQESIDDDISFNINNRLEIEYPEKITEEPYLEQQDSIESYIEEDIHDISADYTKAINRDSPASVIHITDDDGSLRRGSSQITVVDPFHPSLQQRPLEPYVPISTRRPSVDPYRASSPIRRTSGDALSLLKTGEDVYSQQRKNSIDPYQQGAPRRASVRRSPVPLEYEEHEDAEIPLEDEELDSKHDYLKEDIEVKPARPQVTAQQRWHWAYNKIIMQLNVSTYSSTSV</sequence>